<dbReference type="Pfam" id="PF04542">
    <property type="entry name" value="Sigma70_r2"/>
    <property type="match status" value="1"/>
</dbReference>
<evidence type="ECO:0000256" key="2">
    <source>
        <dbReference type="ARBA" id="ARBA00023015"/>
    </source>
</evidence>
<feature type="region of interest" description="Sigma-70 factor domain-2" evidence="6">
    <location>
        <begin position="13"/>
        <end position="85"/>
    </location>
</feature>
<comment type="subcellular location">
    <subcellularLocation>
        <location evidence="6">Cytoplasm</location>
    </subcellularLocation>
</comment>
<dbReference type="Pfam" id="PF04539">
    <property type="entry name" value="Sigma70_r3"/>
    <property type="match status" value="1"/>
</dbReference>
<dbReference type="GO" id="GO:0003677">
    <property type="term" value="F:DNA binding"/>
    <property type="evidence" value="ECO:0007669"/>
    <property type="project" value="UniProtKB-UniRule"/>
</dbReference>
<dbReference type="PROSITE" id="PS00715">
    <property type="entry name" value="SIGMA70_1"/>
    <property type="match status" value="1"/>
</dbReference>
<dbReference type="GO" id="GO:0016987">
    <property type="term" value="F:sigma factor activity"/>
    <property type="evidence" value="ECO:0007669"/>
    <property type="project" value="UniProtKB-UniRule"/>
</dbReference>
<evidence type="ECO:0000256" key="5">
    <source>
        <dbReference type="ARBA" id="ARBA00023163"/>
    </source>
</evidence>
<dbReference type="Gene3D" id="1.10.1740.10">
    <property type="match status" value="1"/>
</dbReference>
<keyword evidence="2 6" id="KW-0805">Transcription regulation</keyword>
<feature type="region of interest" description="Sigma-70 factor domain-3" evidence="6">
    <location>
        <begin position="93"/>
        <end position="163"/>
    </location>
</feature>
<feature type="DNA-binding region" description="H-T-H motif" evidence="6">
    <location>
        <begin position="204"/>
        <end position="223"/>
    </location>
</feature>
<dbReference type="InterPro" id="IPR013324">
    <property type="entry name" value="RNA_pol_sigma_r3/r4-like"/>
</dbReference>
<evidence type="ECO:0000256" key="3">
    <source>
        <dbReference type="ARBA" id="ARBA00023082"/>
    </source>
</evidence>
<keyword evidence="1 6" id="KW-0963">Cytoplasm</keyword>
<dbReference type="NCBIfam" id="TIGR02937">
    <property type="entry name" value="sigma70-ECF"/>
    <property type="match status" value="1"/>
</dbReference>
<comment type="similarity">
    <text evidence="6">Belongs to the sigma-70 factor family. FliA subfamily.</text>
</comment>
<reference evidence="9 10" key="1">
    <citation type="submission" date="2020-04" db="EMBL/GenBank/DDBJ databases">
        <title>Draft genome of Leeia sp. IMCC25680.</title>
        <authorList>
            <person name="Song J."/>
            <person name="Cho J.-C."/>
        </authorList>
    </citation>
    <scope>NUCLEOTIDE SEQUENCE [LARGE SCALE GENOMIC DNA]</scope>
    <source>
        <strain evidence="9 10">IMCC25680</strain>
    </source>
</reference>
<dbReference type="Gene3D" id="1.20.140.160">
    <property type="match status" value="1"/>
</dbReference>
<feature type="domain" description="RNA polymerase sigma-70" evidence="7">
    <location>
        <begin position="40"/>
        <end position="53"/>
    </location>
</feature>
<keyword evidence="5 6" id="KW-0804">Transcription</keyword>
<feature type="domain" description="RNA polymerase sigma-70" evidence="8">
    <location>
        <begin position="203"/>
        <end position="229"/>
    </location>
</feature>
<evidence type="ECO:0000259" key="8">
    <source>
        <dbReference type="PROSITE" id="PS00716"/>
    </source>
</evidence>
<protein>
    <recommendedName>
        <fullName evidence="6">RNA polymerase sigma factor FliA</fullName>
    </recommendedName>
    <alternativeName>
        <fullName evidence="6">RNA polymerase sigma factor for flagellar operon</fullName>
    </alternativeName>
    <alternativeName>
        <fullName evidence="6">Sigma F</fullName>
    </alternativeName>
    <alternativeName>
        <fullName evidence="6">Sigma-28</fullName>
    </alternativeName>
</protein>
<dbReference type="InterPro" id="IPR012845">
    <property type="entry name" value="RNA_pol_sigma_FliA_WhiG"/>
</dbReference>
<dbReference type="InterPro" id="IPR014284">
    <property type="entry name" value="RNA_pol_sigma-70_dom"/>
</dbReference>
<dbReference type="SUPFAM" id="SSF88659">
    <property type="entry name" value="Sigma3 and sigma4 domains of RNA polymerase sigma factors"/>
    <property type="match status" value="2"/>
</dbReference>
<evidence type="ECO:0000256" key="6">
    <source>
        <dbReference type="HAMAP-Rule" id="MF_00962"/>
    </source>
</evidence>
<name>A0A847S0G7_9NEIS</name>
<dbReference type="InterPro" id="IPR028617">
    <property type="entry name" value="Sigma70_FliA"/>
</dbReference>
<dbReference type="NCBIfam" id="NF005413">
    <property type="entry name" value="PRK06986.1"/>
    <property type="match status" value="1"/>
</dbReference>
<dbReference type="SUPFAM" id="SSF88946">
    <property type="entry name" value="Sigma2 domain of RNA polymerase sigma factors"/>
    <property type="match status" value="1"/>
</dbReference>
<evidence type="ECO:0000256" key="1">
    <source>
        <dbReference type="ARBA" id="ARBA00022490"/>
    </source>
</evidence>
<dbReference type="PANTHER" id="PTHR30385">
    <property type="entry name" value="SIGMA FACTOR F FLAGELLAR"/>
    <property type="match status" value="1"/>
</dbReference>
<evidence type="ECO:0000259" key="7">
    <source>
        <dbReference type="PROSITE" id="PS00715"/>
    </source>
</evidence>
<dbReference type="GO" id="GO:0006352">
    <property type="term" value="P:DNA-templated transcription initiation"/>
    <property type="evidence" value="ECO:0007669"/>
    <property type="project" value="UniProtKB-UniRule"/>
</dbReference>
<evidence type="ECO:0000313" key="9">
    <source>
        <dbReference type="EMBL" id="NLR76840.1"/>
    </source>
</evidence>
<accession>A0A847S0G7</accession>
<keyword evidence="10" id="KW-1185">Reference proteome</keyword>
<keyword evidence="3 6" id="KW-0731">Sigma factor</keyword>
<dbReference type="InterPro" id="IPR007627">
    <property type="entry name" value="RNA_pol_sigma70_r2"/>
</dbReference>
<dbReference type="Pfam" id="PF04545">
    <property type="entry name" value="Sigma70_r4"/>
    <property type="match status" value="1"/>
</dbReference>
<sequence>MYKPSPQDLIAQRVTALAPLVKRIAHHLMVRLPANVEVDDLIQVGLMGLMEAAQHFDETLGVQFETFAGQRIRGAMLDELRQLDWLPRQVRRQLKEVESAMTQLEHQLGRPAGESELARHLGMPLADLQRTLDDGRGHQLLYLDDFAVDDDNPLIDRLLPDHAANPHTLLEEDGFRQTLIDAIRRLPEREQLLMSLYYEQELNLKEIGEVLGVTESRVSQLHTQAISRLRACMREWLSEPRRN</sequence>
<dbReference type="EMBL" id="JABAIM010000005">
    <property type="protein sequence ID" value="NLR76840.1"/>
    <property type="molecule type" value="Genomic_DNA"/>
</dbReference>
<dbReference type="Proteomes" id="UP000587991">
    <property type="component" value="Unassembled WGS sequence"/>
</dbReference>
<dbReference type="InterPro" id="IPR007624">
    <property type="entry name" value="RNA_pol_sigma70_r3"/>
</dbReference>
<dbReference type="PIRSF" id="PIRSF000770">
    <property type="entry name" value="RNA_pol_sigma-SigE/K"/>
    <property type="match status" value="1"/>
</dbReference>
<dbReference type="GO" id="GO:0003899">
    <property type="term" value="F:DNA-directed RNA polymerase activity"/>
    <property type="evidence" value="ECO:0007669"/>
    <property type="project" value="InterPro"/>
</dbReference>
<dbReference type="InterPro" id="IPR000943">
    <property type="entry name" value="RNA_pol_sigma70"/>
</dbReference>
<dbReference type="AlphaFoldDB" id="A0A847S0G7"/>
<comment type="function">
    <text evidence="6">Sigma factors are initiation factors that promote the attachment of RNA polymerase to specific initiation sites and are then released. This sigma factor controls the expression of flagella-related genes.</text>
</comment>
<dbReference type="InterPro" id="IPR007630">
    <property type="entry name" value="RNA_pol_sigma70_r4"/>
</dbReference>
<dbReference type="HAMAP" id="MF_00962">
    <property type="entry name" value="Sigma70_FliA"/>
    <property type="match status" value="1"/>
</dbReference>
<proteinExistence type="inferred from homology"/>
<dbReference type="PROSITE" id="PS00716">
    <property type="entry name" value="SIGMA70_2"/>
    <property type="match status" value="1"/>
</dbReference>
<comment type="caution">
    <text evidence="9">The sequence shown here is derived from an EMBL/GenBank/DDBJ whole genome shotgun (WGS) entry which is preliminary data.</text>
</comment>
<dbReference type="InterPro" id="IPR013325">
    <property type="entry name" value="RNA_pol_sigma_r2"/>
</dbReference>
<dbReference type="PRINTS" id="PR00046">
    <property type="entry name" value="SIGMA70FCT"/>
</dbReference>
<feature type="short sequence motif" description="Interaction with polymerase core subunit RpoC" evidence="6">
    <location>
        <begin position="40"/>
        <end position="43"/>
    </location>
</feature>
<dbReference type="RefSeq" id="WP_168878514.1">
    <property type="nucleotide sequence ID" value="NZ_JABAIM010000005.1"/>
</dbReference>
<feature type="region of interest" description="Sigma-70 factor domain-4" evidence="6">
    <location>
        <begin position="182"/>
        <end position="230"/>
    </location>
</feature>
<organism evidence="9 10">
    <name type="scientific">Leeia aquatica</name>
    <dbReference type="NCBI Taxonomy" id="2725557"/>
    <lineage>
        <taxon>Bacteria</taxon>
        <taxon>Pseudomonadati</taxon>
        <taxon>Pseudomonadota</taxon>
        <taxon>Betaproteobacteria</taxon>
        <taxon>Neisseriales</taxon>
        <taxon>Leeiaceae</taxon>
        <taxon>Leeia</taxon>
    </lineage>
</organism>
<dbReference type="NCBIfam" id="TIGR02479">
    <property type="entry name" value="FliA_WhiG"/>
    <property type="match status" value="1"/>
</dbReference>
<keyword evidence="4 6" id="KW-0238">DNA-binding</keyword>
<gene>
    <name evidence="6" type="primary">fliA</name>
    <name evidence="9" type="ORF">HF682_16855</name>
</gene>
<dbReference type="GO" id="GO:0005737">
    <property type="term" value="C:cytoplasm"/>
    <property type="evidence" value="ECO:0007669"/>
    <property type="project" value="UniProtKB-SubCell"/>
</dbReference>
<dbReference type="CDD" id="cd06171">
    <property type="entry name" value="Sigma70_r4"/>
    <property type="match status" value="1"/>
</dbReference>
<evidence type="ECO:0000313" key="10">
    <source>
        <dbReference type="Proteomes" id="UP000587991"/>
    </source>
</evidence>
<evidence type="ECO:0000256" key="4">
    <source>
        <dbReference type="ARBA" id="ARBA00023125"/>
    </source>
</evidence>
<dbReference type="PANTHER" id="PTHR30385:SF7">
    <property type="entry name" value="RNA POLYMERASE SIGMA FACTOR FLIA"/>
    <property type="match status" value="1"/>
</dbReference>